<dbReference type="NCBIfam" id="TIGR02937">
    <property type="entry name" value="sigma70-ECF"/>
    <property type="match status" value="1"/>
</dbReference>
<accession>A0ABP8HEV4</accession>
<dbReference type="InterPro" id="IPR013249">
    <property type="entry name" value="RNA_pol_sigma70_r4_t2"/>
</dbReference>
<feature type="domain" description="RNA polymerase sigma factor 70 region 4 type 2" evidence="6">
    <location>
        <begin position="144"/>
        <end position="195"/>
    </location>
</feature>
<dbReference type="RefSeq" id="WP_345257038.1">
    <property type="nucleotide sequence ID" value="NZ_BAABGY010000011.1"/>
</dbReference>
<dbReference type="Pfam" id="PF08281">
    <property type="entry name" value="Sigma70_r4_2"/>
    <property type="match status" value="1"/>
</dbReference>
<dbReference type="Proteomes" id="UP001501725">
    <property type="component" value="Unassembled WGS sequence"/>
</dbReference>
<organism evidence="7 8">
    <name type="scientific">Flaviaesturariibacter amylovorans</name>
    <dbReference type="NCBI Taxonomy" id="1084520"/>
    <lineage>
        <taxon>Bacteria</taxon>
        <taxon>Pseudomonadati</taxon>
        <taxon>Bacteroidota</taxon>
        <taxon>Chitinophagia</taxon>
        <taxon>Chitinophagales</taxon>
        <taxon>Chitinophagaceae</taxon>
        <taxon>Flaviaestuariibacter</taxon>
    </lineage>
</organism>
<evidence type="ECO:0000256" key="2">
    <source>
        <dbReference type="ARBA" id="ARBA00023015"/>
    </source>
</evidence>
<dbReference type="InterPro" id="IPR014284">
    <property type="entry name" value="RNA_pol_sigma-70_dom"/>
</dbReference>
<evidence type="ECO:0000313" key="8">
    <source>
        <dbReference type="Proteomes" id="UP001501725"/>
    </source>
</evidence>
<evidence type="ECO:0000256" key="1">
    <source>
        <dbReference type="ARBA" id="ARBA00010641"/>
    </source>
</evidence>
<sequence length="212" mass="24469">MPPEATLPARNPYFFTGKPTPLELQRTIANCITGNHREQKALYEHFYGYCLKIVFRYVYHYDNATDVVNDGFVKIFRNLPRFECNKPEDLEPIFMGWIKTIMVNTAIDHLRKNSFLQEIGTLPDEVWQEADHSGHSDQKLLYKELIKQIKKLPPAYRAVFNMYVIDGFNHQEIADQLGIAVGTSKSNLAKARASLQKILKNNELDVTYAICK</sequence>
<keyword evidence="2" id="KW-0805">Transcription regulation</keyword>
<dbReference type="PANTHER" id="PTHR43133">
    <property type="entry name" value="RNA POLYMERASE ECF-TYPE SIGMA FACTO"/>
    <property type="match status" value="1"/>
</dbReference>
<evidence type="ECO:0000259" key="6">
    <source>
        <dbReference type="Pfam" id="PF08281"/>
    </source>
</evidence>
<reference evidence="8" key="1">
    <citation type="journal article" date="2019" name="Int. J. Syst. Evol. Microbiol.">
        <title>The Global Catalogue of Microorganisms (GCM) 10K type strain sequencing project: providing services to taxonomists for standard genome sequencing and annotation.</title>
        <authorList>
            <consortium name="The Broad Institute Genomics Platform"/>
            <consortium name="The Broad Institute Genome Sequencing Center for Infectious Disease"/>
            <person name="Wu L."/>
            <person name="Ma J."/>
        </authorList>
    </citation>
    <scope>NUCLEOTIDE SEQUENCE [LARGE SCALE GENOMIC DNA]</scope>
    <source>
        <strain evidence="8">JCM 17919</strain>
    </source>
</reference>
<protein>
    <submittedName>
        <fullName evidence="7">Sigma-70 family RNA polymerase sigma factor</fullName>
    </submittedName>
</protein>
<dbReference type="CDD" id="cd06171">
    <property type="entry name" value="Sigma70_r4"/>
    <property type="match status" value="1"/>
</dbReference>
<keyword evidence="4" id="KW-0804">Transcription</keyword>
<dbReference type="SUPFAM" id="SSF88659">
    <property type="entry name" value="Sigma3 and sigma4 domains of RNA polymerase sigma factors"/>
    <property type="match status" value="1"/>
</dbReference>
<dbReference type="SUPFAM" id="SSF88946">
    <property type="entry name" value="Sigma2 domain of RNA polymerase sigma factors"/>
    <property type="match status" value="1"/>
</dbReference>
<comment type="caution">
    <text evidence="7">The sequence shown here is derived from an EMBL/GenBank/DDBJ whole genome shotgun (WGS) entry which is preliminary data.</text>
</comment>
<comment type="similarity">
    <text evidence="1">Belongs to the sigma-70 factor family. ECF subfamily.</text>
</comment>
<evidence type="ECO:0000256" key="3">
    <source>
        <dbReference type="ARBA" id="ARBA00023082"/>
    </source>
</evidence>
<dbReference type="Gene3D" id="1.10.10.10">
    <property type="entry name" value="Winged helix-like DNA-binding domain superfamily/Winged helix DNA-binding domain"/>
    <property type="match status" value="1"/>
</dbReference>
<dbReference type="InterPro" id="IPR013324">
    <property type="entry name" value="RNA_pol_sigma_r3/r4-like"/>
</dbReference>
<gene>
    <name evidence="7" type="ORF">GCM10023184_34480</name>
</gene>
<keyword evidence="8" id="KW-1185">Reference proteome</keyword>
<name>A0ABP8HEV4_9BACT</name>
<dbReference type="InterPro" id="IPR039425">
    <property type="entry name" value="RNA_pol_sigma-70-like"/>
</dbReference>
<dbReference type="InterPro" id="IPR036388">
    <property type="entry name" value="WH-like_DNA-bd_sf"/>
</dbReference>
<evidence type="ECO:0000256" key="4">
    <source>
        <dbReference type="ARBA" id="ARBA00023163"/>
    </source>
</evidence>
<feature type="domain" description="RNA polymerase sigma-70 region 2" evidence="5">
    <location>
        <begin position="42"/>
        <end position="114"/>
    </location>
</feature>
<proteinExistence type="inferred from homology"/>
<keyword evidence="3" id="KW-0731">Sigma factor</keyword>
<dbReference type="InterPro" id="IPR007627">
    <property type="entry name" value="RNA_pol_sigma70_r2"/>
</dbReference>
<dbReference type="EMBL" id="BAABGY010000011">
    <property type="protein sequence ID" value="GAA4338198.1"/>
    <property type="molecule type" value="Genomic_DNA"/>
</dbReference>
<dbReference type="Gene3D" id="1.10.1740.10">
    <property type="match status" value="1"/>
</dbReference>
<dbReference type="InterPro" id="IPR013325">
    <property type="entry name" value="RNA_pol_sigma_r2"/>
</dbReference>
<dbReference type="Pfam" id="PF04542">
    <property type="entry name" value="Sigma70_r2"/>
    <property type="match status" value="1"/>
</dbReference>
<evidence type="ECO:0000313" key="7">
    <source>
        <dbReference type="EMBL" id="GAA4338198.1"/>
    </source>
</evidence>
<evidence type="ECO:0000259" key="5">
    <source>
        <dbReference type="Pfam" id="PF04542"/>
    </source>
</evidence>
<dbReference type="PANTHER" id="PTHR43133:SF46">
    <property type="entry name" value="RNA POLYMERASE SIGMA-70 FACTOR ECF SUBFAMILY"/>
    <property type="match status" value="1"/>
</dbReference>